<dbReference type="EMBL" id="JBHUMK010000014">
    <property type="protein sequence ID" value="MFD2608749.1"/>
    <property type="molecule type" value="Genomic_DNA"/>
</dbReference>
<evidence type="ECO:0000313" key="2">
    <source>
        <dbReference type="Proteomes" id="UP001597475"/>
    </source>
</evidence>
<dbReference type="RefSeq" id="WP_386843536.1">
    <property type="nucleotide sequence ID" value="NZ_JBHUMK010000014.1"/>
</dbReference>
<comment type="caution">
    <text evidence="1">The sequence shown here is derived from an EMBL/GenBank/DDBJ whole genome shotgun (WGS) entry which is preliminary data.</text>
</comment>
<keyword evidence="2" id="KW-1185">Reference proteome</keyword>
<protein>
    <submittedName>
        <fullName evidence="1">Uncharacterized protein</fullName>
    </submittedName>
</protein>
<proteinExistence type="predicted"/>
<gene>
    <name evidence="1" type="ORF">ACFSR9_04750</name>
</gene>
<dbReference type="Proteomes" id="UP001597475">
    <property type="component" value="Unassembled WGS sequence"/>
</dbReference>
<accession>A0ABW5P2V7</accession>
<name>A0ABW5P2V7_9DEIO</name>
<evidence type="ECO:0000313" key="1">
    <source>
        <dbReference type="EMBL" id="MFD2608749.1"/>
    </source>
</evidence>
<organism evidence="1 2">
    <name type="scientific">Deinococcus taklimakanensis</name>
    <dbReference type="NCBI Taxonomy" id="536443"/>
    <lineage>
        <taxon>Bacteria</taxon>
        <taxon>Thermotogati</taxon>
        <taxon>Deinococcota</taxon>
        <taxon>Deinococci</taxon>
        <taxon>Deinococcales</taxon>
        <taxon>Deinococcaceae</taxon>
        <taxon>Deinococcus</taxon>
    </lineage>
</organism>
<reference evidence="2" key="1">
    <citation type="journal article" date="2019" name="Int. J. Syst. Evol. Microbiol.">
        <title>The Global Catalogue of Microorganisms (GCM) 10K type strain sequencing project: providing services to taxonomists for standard genome sequencing and annotation.</title>
        <authorList>
            <consortium name="The Broad Institute Genomics Platform"/>
            <consortium name="The Broad Institute Genome Sequencing Center for Infectious Disease"/>
            <person name="Wu L."/>
            <person name="Ma J."/>
        </authorList>
    </citation>
    <scope>NUCLEOTIDE SEQUENCE [LARGE SCALE GENOMIC DNA]</scope>
    <source>
        <strain evidence="2">KCTC 33842</strain>
    </source>
</reference>
<sequence length="566" mass="60608">MPSYYEWNTALIEHVTHGAPLGSTVYLEVSEESLARVGVQRWGTPPDGKSWRDDFVMAVQAGCLLGDRVTIDWMRGEDPRGRPLGVAFLGAMVLAASNMAADAAQAVHAKNYFRRLAEVLGLPRDVQGRPAGLPVGAEEPLWQAWVAFLRSRGYDSTARGGEGAWRFTGYPVSQSLIPRGERQRLARLFAERGYPATWDGETIASRLRAEGGVSVKVRELLHRTGAAAEDVQGALQEVLQAWHASGAAGGDVALGAALSARQVVAGLYREEHWLTGEPEYRLFPRQPRGVRLSAMHVELPGGAEALVVERPGYYRPVGTVTPAELHVGARYVVAGSAFVDALVLPARDYWVLRPDPDSAGQFASLGTPGVGEHLVLLLRDTLVEDVQRFREEGLLAWQGDAVPVGDGWVELHGVMVTANHWADVPAGKARGLHDALRPAGGISIHVEGGVRTQRAGAYLVGGEPQVRIMSFYQQADLTVLRNGVPVDARPVTPGETLTGVLSGPGEYELIAEARGARTVRLLSVVNWAELRAADVTPGTVLGVPVGGWHVLGAAVQASAGAAEVKQ</sequence>